<dbReference type="GO" id="GO:0005886">
    <property type="term" value="C:plasma membrane"/>
    <property type="evidence" value="ECO:0007669"/>
    <property type="project" value="TreeGrafter"/>
</dbReference>
<keyword evidence="7" id="KW-0829">Tyrosine-protein kinase</keyword>
<keyword evidence="2" id="KW-0808">Transferase</keyword>
<evidence type="ECO:0000313" key="11">
    <source>
        <dbReference type="EMBL" id="KAI6657691.1"/>
    </source>
</evidence>
<dbReference type="PROSITE" id="PS50011">
    <property type="entry name" value="PROTEIN_KINASE_DOM"/>
    <property type="match status" value="1"/>
</dbReference>
<dbReference type="Gene3D" id="1.10.510.10">
    <property type="entry name" value="Transferase(Phosphotransferase) domain 1"/>
    <property type="match status" value="1"/>
</dbReference>
<reference evidence="11 12" key="1">
    <citation type="journal article" date="2023" name="BMC Biol.">
        <title>The compact genome of the sponge Oopsacas minuta (Hexactinellida) is lacking key metazoan core genes.</title>
        <authorList>
            <person name="Santini S."/>
            <person name="Schenkelaars Q."/>
            <person name="Jourda C."/>
            <person name="Duchesne M."/>
            <person name="Belahbib H."/>
            <person name="Rocher C."/>
            <person name="Selva M."/>
            <person name="Riesgo A."/>
            <person name="Vervoort M."/>
            <person name="Leys S.P."/>
            <person name="Kodjabachian L."/>
            <person name="Le Bivic A."/>
            <person name="Borchiellini C."/>
            <person name="Claverie J.M."/>
            <person name="Renard E."/>
        </authorList>
    </citation>
    <scope>NUCLEOTIDE SEQUENCE [LARGE SCALE GENOMIC DNA]</scope>
    <source>
        <strain evidence="11">SPO-2</strain>
    </source>
</reference>
<evidence type="ECO:0000256" key="5">
    <source>
        <dbReference type="ARBA" id="ARBA00022840"/>
    </source>
</evidence>
<dbReference type="Proteomes" id="UP001165289">
    <property type="component" value="Unassembled WGS sequence"/>
</dbReference>
<dbReference type="GO" id="GO:0050793">
    <property type="term" value="P:regulation of developmental process"/>
    <property type="evidence" value="ECO:0007669"/>
    <property type="project" value="UniProtKB-ARBA"/>
</dbReference>
<dbReference type="PRINTS" id="PR00109">
    <property type="entry name" value="TYRKINASE"/>
</dbReference>
<gene>
    <name evidence="11" type="ORF">LOD99_435</name>
</gene>
<keyword evidence="6 9" id="KW-0472">Membrane</keyword>
<comment type="caution">
    <text evidence="11">The sequence shown here is derived from an EMBL/GenBank/DDBJ whole genome shotgun (WGS) entry which is preliminary data.</text>
</comment>
<name>A0AAV7K9I0_9METZ</name>
<dbReference type="CDD" id="cd00192">
    <property type="entry name" value="PTKc"/>
    <property type="match status" value="1"/>
</dbReference>
<dbReference type="InterPro" id="IPR050122">
    <property type="entry name" value="RTK"/>
</dbReference>
<comment type="subcellular location">
    <subcellularLocation>
        <location evidence="1">Endomembrane system</location>
    </subcellularLocation>
</comment>
<feature type="transmembrane region" description="Helical" evidence="9">
    <location>
        <begin position="41"/>
        <end position="60"/>
    </location>
</feature>
<keyword evidence="5" id="KW-0067">ATP-binding</keyword>
<dbReference type="InterPro" id="IPR000719">
    <property type="entry name" value="Prot_kinase_dom"/>
</dbReference>
<dbReference type="GO" id="GO:0048468">
    <property type="term" value="P:cell development"/>
    <property type="evidence" value="ECO:0007669"/>
    <property type="project" value="UniProtKB-ARBA"/>
</dbReference>
<keyword evidence="9" id="KW-1133">Transmembrane helix</keyword>
<evidence type="ECO:0000313" key="12">
    <source>
        <dbReference type="Proteomes" id="UP001165289"/>
    </source>
</evidence>
<organism evidence="11 12">
    <name type="scientific">Oopsacas minuta</name>
    <dbReference type="NCBI Taxonomy" id="111878"/>
    <lineage>
        <taxon>Eukaryota</taxon>
        <taxon>Metazoa</taxon>
        <taxon>Porifera</taxon>
        <taxon>Hexactinellida</taxon>
        <taxon>Hexasterophora</taxon>
        <taxon>Lyssacinosida</taxon>
        <taxon>Leucopsacidae</taxon>
        <taxon>Oopsacas</taxon>
    </lineage>
</organism>
<evidence type="ECO:0000256" key="9">
    <source>
        <dbReference type="SAM" id="Phobius"/>
    </source>
</evidence>
<evidence type="ECO:0000256" key="6">
    <source>
        <dbReference type="ARBA" id="ARBA00023136"/>
    </source>
</evidence>
<evidence type="ECO:0000259" key="10">
    <source>
        <dbReference type="PROSITE" id="PS50011"/>
    </source>
</evidence>
<keyword evidence="4" id="KW-0418">Kinase</keyword>
<dbReference type="InterPro" id="IPR001245">
    <property type="entry name" value="Ser-Thr/Tyr_kinase_cat_dom"/>
</dbReference>
<dbReference type="GO" id="GO:0005524">
    <property type="term" value="F:ATP binding"/>
    <property type="evidence" value="ECO:0007669"/>
    <property type="project" value="UniProtKB-KW"/>
</dbReference>
<feature type="transmembrane region" description="Helical" evidence="9">
    <location>
        <begin position="67"/>
        <end position="91"/>
    </location>
</feature>
<dbReference type="InterPro" id="IPR011009">
    <property type="entry name" value="Kinase-like_dom_sf"/>
</dbReference>
<keyword evidence="9" id="KW-0812">Transmembrane</keyword>
<feature type="domain" description="Protein kinase" evidence="10">
    <location>
        <begin position="336"/>
        <end position="600"/>
    </location>
</feature>
<dbReference type="InterPro" id="IPR020635">
    <property type="entry name" value="Tyr_kinase_cat_dom"/>
</dbReference>
<evidence type="ECO:0000256" key="1">
    <source>
        <dbReference type="ARBA" id="ARBA00004308"/>
    </source>
</evidence>
<dbReference type="PANTHER" id="PTHR24416">
    <property type="entry name" value="TYROSINE-PROTEIN KINASE RECEPTOR"/>
    <property type="match status" value="1"/>
</dbReference>
<feature type="region of interest" description="Disordered" evidence="8">
    <location>
        <begin position="168"/>
        <end position="202"/>
    </location>
</feature>
<evidence type="ECO:0000256" key="2">
    <source>
        <dbReference type="ARBA" id="ARBA00022679"/>
    </source>
</evidence>
<sequence>MSVFIYLYIIFLVYVGNESNALLTDCAYQNDTLTFTNSTSLYTLICDSSSIACIILQCFFSNNAISLYLLVIPLFGVFALLCCCLLCPCMICICLSACCATRKKYSLDNVPVVLATSQMNRNVYENSVLSDTHGSTNQMPMSTITSSGDRPLNDSSIIYESFKLDGRSQSTGSNLKNQTMHESPQQRFKKAAPPYSEPNVVSPTSTMELIMANDYSDRDEDLHDDSTIYDEVSDIYRAYELGRNLNKVSESMYQQITENHTVKDDYKTAVIVLNSTERNNVGNDYEVVFEKVPDSNLDKTNFFKQQAGLKIPSKDISTIYNEMSKSNFREINRKTLSPQEKLSEAQFFDTFKGNWASNYGDIPVAIRALNNSENTDEVVGVLREAAVMGQFYHPNILKLFGVVTLGKPYLIVTELHKDQLDSFLFKLNKSPIEKSKFPTLLHKFCIEICLGMEYLSNLKFIHRDLASRNVLLTINLSCRIADFGMCCELKTEKEYHRSSGVHIPVRWTAPESIFYRRFSEKSDVWSFGMTMYEVWGMSLKPWCTLTTEEVVDTLLHHNLPTPPTGCSRNIYELMIEIWNPEPENRPTFSDLCVKLNDIKLSKGIETDPMNLVGNEPSLSKYLYLDLQKRYKTK</sequence>
<dbReference type="PANTHER" id="PTHR24416:SF631">
    <property type="entry name" value="SERINE_THREONINE_TYROSINE KINASE 1"/>
    <property type="match status" value="1"/>
</dbReference>
<dbReference type="AlphaFoldDB" id="A0AAV7K9I0"/>
<protein>
    <recommendedName>
        <fullName evidence="10">Protein kinase domain-containing protein</fullName>
    </recommendedName>
</protein>
<dbReference type="PROSITE" id="PS00109">
    <property type="entry name" value="PROTEIN_KINASE_TYR"/>
    <property type="match status" value="1"/>
</dbReference>
<proteinExistence type="predicted"/>
<dbReference type="GO" id="GO:0012505">
    <property type="term" value="C:endomembrane system"/>
    <property type="evidence" value="ECO:0007669"/>
    <property type="project" value="UniProtKB-SubCell"/>
</dbReference>
<dbReference type="GO" id="GO:0004714">
    <property type="term" value="F:transmembrane receptor protein tyrosine kinase activity"/>
    <property type="evidence" value="ECO:0007669"/>
    <property type="project" value="TreeGrafter"/>
</dbReference>
<dbReference type="InterPro" id="IPR008266">
    <property type="entry name" value="Tyr_kinase_AS"/>
</dbReference>
<evidence type="ECO:0000256" key="7">
    <source>
        <dbReference type="ARBA" id="ARBA00023137"/>
    </source>
</evidence>
<evidence type="ECO:0000256" key="8">
    <source>
        <dbReference type="SAM" id="MobiDB-lite"/>
    </source>
</evidence>
<keyword evidence="12" id="KW-1185">Reference proteome</keyword>
<dbReference type="Pfam" id="PF07714">
    <property type="entry name" value="PK_Tyr_Ser-Thr"/>
    <property type="match status" value="1"/>
</dbReference>
<evidence type="ECO:0000256" key="4">
    <source>
        <dbReference type="ARBA" id="ARBA00022777"/>
    </source>
</evidence>
<dbReference type="GO" id="GO:0007169">
    <property type="term" value="P:cell surface receptor protein tyrosine kinase signaling pathway"/>
    <property type="evidence" value="ECO:0007669"/>
    <property type="project" value="TreeGrafter"/>
</dbReference>
<dbReference type="EMBL" id="JAKMXF010000111">
    <property type="protein sequence ID" value="KAI6657691.1"/>
    <property type="molecule type" value="Genomic_DNA"/>
</dbReference>
<accession>A0AAV7K9I0</accession>
<keyword evidence="3" id="KW-0547">Nucleotide-binding</keyword>
<dbReference type="SUPFAM" id="SSF56112">
    <property type="entry name" value="Protein kinase-like (PK-like)"/>
    <property type="match status" value="1"/>
</dbReference>
<dbReference type="Gene3D" id="3.30.200.20">
    <property type="entry name" value="Phosphorylase Kinase, domain 1"/>
    <property type="match status" value="1"/>
</dbReference>
<evidence type="ECO:0000256" key="3">
    <source>
        <dbReference type="ARBA" id="ARBA00022741"/>
    </source>
</evidence>
<dbReference type="SMART" id="SM00219">
    <property type="entry name" value="TyrKc"/>
    <property type="match status" value="1"/>
</dbReference>
<dbReference type="GO" id="GO:0043235">
    <property type="term" value="C:receptor complex"/>
    <property type="evidence" value="ECO:0007669"/>
    <property type="project" value="TreeGrafter"/>
</dbReference>
<feature type="compositionally biased region" description="Polar residues" evidence="8">
    <location>
        <begin position="168"/>
        <end position="186"/>
    </location>
</feature>
<dbReference type="FunFam" id="1.10.510.10:FF:001512">
    <property type="entry name" value="Receptor tyrosine-protein kinase erbB-2"/>
    <property type="match status" value="1"/>
</dbReference>